<organism evidence="2 3">
    <name type="scientific">Sphingomonas aerolata</name>
    <dbReference type="NCBI Taxonomy" id="185951"/>
    <lineage>
        <taxon>Bacteria</taxon>
        <taxon>Pseudomonadati</taxon>
        <taxon>Pseudomonadota</taxon>
        <taxon>Alphaproteobacteria</taxon>
        <taxon>Sphingomonadales</taxon>
        <taxon>Sphingomonadaceae</taxon>
        <taxon>Sphingomonas</taxon>
    </lineage>
</organism>
<evidence type="ECO:0000256" key="1">
    <source>
        <dbReference type="SAM" id="Phobius"/>
    </source>
</evidence>
<keyword evidence="3" id="KW-1185">Reference proteome</keyword>
<keyword evidence="1" id="KW-1133">Transmembrane helix</keyword>
<name>A0A2T4YVE1_9SPHN</name>
<feature type="transmembrane region" description="Helical" evidence="1">
    <location>
        <begin position="20"/>
        <end position="41"/>
    </location>
</feature>
<gene>
    <name evidence="2" type="ORF">C8J24_1182</name>
</gene>
<sequence>MLRHLHRAQSRPDRARDPGLLVCIVAFSTTVLLIATHAAAFA</sequence>
<accession>A0A2T4YVE1</accession>
<protein>
    <submittedName>
        <fullName evidence="2">Uncharacterized protein</fullName>
    </submittedName>
</protein>
<proteinExistence type="predicted"/>
<dbReference type="AlphaFoldDB" id="A0A2T4YVE1"/>
<dbReference type="RefSeq" id="WP_260171388.1">
    <property type="nucleotide sequence ID" value="NZ_CP128316.1"/>
</dbReference>
<dbReference type="EMBL" id="PZZN01000001">
    <property type="protein sequence ID" value="PTM47780.1"/>
    <property type="molecule type" value="Genomic_DNA"/>
</dbReference>
<reference evidence="2 3" key="1">
    <citation type="submission" date="2018-04" db="EMBL/GenBank/DDBJ databases">
        <title>Genomic Encyclopedia of Type Strains, Phase III (KMG-III): the genomes of soil and plant-associated and newly described type strains.</title>
        <authorList>
            <person name="Whitman W."/>
        </authorList>
    </citation>
    <scope>NUCLEOTIDE SEQUENCE [LARGE SCALE GENOMIC DNA]</scope>
    <source>
        <strain evidence="2 3">NW12</strain>
    </source>
</reference>
<keyword evidence="1" id="KW-0812">Transmembrane</keyword>
<evidence type="ECO:0000313" key="3">
    <source>
        <dbReference type="Proteomes" id="UP000240996"/>
    </source>
</evidence>
<dbReference type="Proteomes" id="UP000240996">
    <property type="component" value="Unassembled WGS sequence"/>
</dbReference>
<comment type="caution">
    <text evidence="2">The sequence shown here is derived from an EMBL/GenBank/DDBJ whole genome shotgun (WGS) entry which is preliminary data.</text>
</comment>
<keyword evidence="1" id="KW-0472">Membrane</keyword>
<evidence type="ECO:0000313" key="2">
    <source>
        <dbReference type="EMBL" id="PTM47780.1"/>
    </source>
</evidence>